<dbReference type="RefSeq" id="WP_201654141.1">
    <property type="nucleotide sequence ID" value="NZ_JAEQNC010000002.1"/>
</dbReference>
<dbReference type="InterPro" id="IPR014456">
    <property type="entry name" value="UCP010244_IM"/>
</dbReference>
<comment type="caution">
    <text evidence="1">The sequence shown here is derived from an EMBL/GenBank/DDBJ whole genome shotgun (WGS) entry which is preliminary data.</text>
</comment>
<sequence length="182" mass="19830">MRPALFAIATGLLGAAVLHLIIILALPAFTGLDAYTRLSSYENEDQFLIFSDKRDEMGFSNGDPYLRTAACLISVEQQPVHLLAEGNVPFWSFSVYDSSSNEVFSMNDRSATGGELDAIIASPAQLAAIRKSNPDVISQSVLIEMPRPEGYVVLRTLAPSQSYDKAAQDFLADASCESFEQE</sequence>
<protein>
    <submittedName>
        <fullName evidence="1">DUF1254 domain-containing protein</fullName>
    </submittedName>
</protein>
<evidence type="ECO:0000313" key="1">
    <source>
        <dbReference type="EMBL" id="MBL0371047.1"/>
    </source>
</evidence>
<keyword evidence="2" id="KW-1185">Reference proteome</keyword>
<accession>A0A937CNT8</accession>
<dbReference type="Proteomes" id="UP000633219">
    <property type="component" value="Unassembled WGS sequence"/>
</dbReference>
<dbReference type="EMBL" id="JAEQNC010000002">
    <property type="protein sequence ID" value="MBL0371047.1"/>
    <property type="molecule type" value="Genomic_DNA"/>
</dbReference>
<dbReference type="AlphaFoldDB" id="A0A937CNT8"/>
<evidence type="ECO:0000313" key="2">
    <source>
        <dbReference type="Proteomes" id="UP000633219"/>
    </source>
</evidence>
<reference evidence="1" key="1">
    <citation type="submission" date="2021-01" db="EMBL/GenBank/DDBJ databases">
        <title>Rhizobium sp. strain KVB221 16S ribosomal RNA gene Genome sequencing and assembly.</title>
        <authorList>
            <person name="Kang M."/>
        </authorList>
    </citation>
    <scope>NUCLEOTIDE SEQUENCE</scope>
    <source>
        <strain evidence="1">KVB221</strain>
    </source>
</reference>
<proteinExistence type="predicted"/>
<name>A0A937CNT8_9HYPH</name>
<gene>
    <name evidence="1" type="ORF">JJB09_03315</name>
</gene>
<organism evidence="1 2">
    <name type="scientific">Rhizobium setariae</name>
    <dbReference type="NCBI Taxonomy" id="2801340"/>
    <lineage>
        <taxon>Bacteria</taxon>
        <taxon>Pseudomonadati</taxon>
        <taxon>Pseudomonadota</taxon>
        <taxon>Alphaproteobacteria</taxon>
        <taxon>Hyphomicrobiales</taxon>
        <taxon>Rhizobiaceae</taxon>
        <taxon>Rhizobium/Agrobacterium group</taxon>
        <taxon>Rhizobium</taxon>
    </lineage>
</organism>
<dbReference type="PIRSF" id="PIRSF010244">
    <property type="entry name" value="UCP010244_imp"/>
    <property type="match status" value="1"/>
</dbReference>